<feature type="region of interest" description="Disordered" evidence="1">
    <location>
        <begin position="37"/>
        <end position="59"/>
    </location>
</feature>
<keyword evidence="3" id="KW-1185">Reference proteome</keyword>
<sequence>MFSEKISTRVRVRVLPQFEAVLGSAITIDVHGADSLPYPSSRPGDALIRHDAQLHRSRN</sequence>
<gene>
    <name evidence="2" type="ORF">BIV24_29065</name>
</gene>
<organism evidence="2 3">
    <name type="scientific">Streptomyces colonosanans</name>
    <dbReference type="NCBI Taxonomy" id="1428652"/>
    <lineage>
        <taxon>Bacteria</taxon>
        <taxon>Bacillati</taxon>
        <taxon>Actinomycetota</taxon>
        <taxon>Actinomycetes</taxon>
        <taxon>Kitasatosporales</taxon>
        <taxon>Streptomycetaceae</taxon>
        <taxon>Streptomyces</taxon>
    </lineage>
</organism>
<dbReference type="Proteomes" id="UP000179935">
    <property type="component" value="Unassembled WGS sequence"/>
</dbReference>
<dbReference type="EMBL" id="MLYP01000096">
    <property type="protein sequence ID" value="OIJ85220.1"/>
    <property type="molecule type" value="Genomic_DNA"/>
</dbReference>
<evidence type="ECO:0000313" key="3">
    <source>
        <dbReference type="Proteomes" id="UP000179935"/>
    </source>
</evidence>
<comment type="caution">
    <text evidence="2">The sequence shown here is derived from an EMBL/GenBank/DDBJ whole genome shotgun (WGS) entry which is preliminary data.</text>
</comment>
<protein>
    <submittedName>
        <fullName evidence="2">Uncharacterized protein</fullName>
    </submittedName>
</protein>
<dbReference type="AlphaFoldDB" id="A0A1S2NUR7"/>
<accession>A0A1S2NUR7</accession>
<name>A0A1S2NUR7_9ACTN</name>
<reference evidence="2 3" key="1">
    <citation type="submission" date="2016-10" db="EMBL/GenBank/DDBJ databases">
        <title>Genome sequence of Streptomyces sp. MUSC 93.</title>
        <authorList>
            <person name="Lee L.-H."/>
            <person name="Ser H.-L."/>
            <person name="Law J.W.-F."/>
        </authorList>
    </citation>
    <scope>NUCLEOTIDE SEQUENCE [LARGE SCALE GENOMIC DNA]</scope>
    <source>
        <strain evidence="2 3">MUSC 93</strain>
    </source>
</reference>
<feature type="compositionally biased region" description="Basic and acidic residues" evidence="1">
    <location>
        <begin position="47"/>
        <end position="59"/>
    </location>
</feature>
<evidence type="ECO:0000256" key="1">
    <source>
        <dbReference type="SAM" id="MobiDB-lite"/>
    </source>
</evidence>
<proteinExistence type="predicted"/>
<evidence type="ECO:0000313" key="2">
    <source>
        <dbReference type="EMBL" id="OIJ85220.1"/>
    </source>
</evidence>